<name>A0A0K1Q848_9BACT</name>
<dbReference type="RefSeq" id="WP_146652851.1">
    <property type="nucleotide sequence ID" value="NZ_CP012333.1"/>
</dbReference>
<sequence>MTRLISFPVLLLAASCLVAGAAASCGSDESPAATFEQPDAQTNPLDGLKSLTIDPTSATLVAGDTPTQATFTAKGVFADGTSRDVTSNVRWSAGPTKVLLANGPLVSPAGKVGGEGQVEANAGDITATAPISVTLRRTVIADGAPADAATRFNGAVDATFSPELVYPLDGVLVPPNLDPMEIQWKAPAGATVFDLRFQSATVDVHLYAPCTPIDAPDHCGLRPSADLWTSLVDTLEGEDPVSLVIRAAGDTPGKIGESKPASVQMASTPVQGGLYYFNTRGTTMDGGTAKPGIYRYDFDKTKTVEPFFTEQQCAGCHALSKDGTKMLAPVCTNGRGCGRPMEMAVVDVATKQFVTPPAPVGDSDTQTWSPDNRYYVTTPTCSGYNPNDPGLPVEQRGACTGYTGGIMTLIDATTNTLVGKLPAGPGSLFPSFSNDGKQLVYARGASSGGPLNLVSASLFTMTFTPGSPPAWGTETPLLASQNGENSYYPSFSPDDAWVVFARSQCAAGEAAANCDTYDDPGARVFVVSAAGGNAIELAKSNGSIAGQPAPKLDNSWPKWSPFKGSYKGGDVFWVTYSTVRDYGFRTPTVDGNHVRQLWLVGFDIARAKAGQDPSFAPIWLPFQETTTSNHIGQWTEKVVDNGVK</sequence>
<dbReference type="InterPro" id="IPR011042">
    <property type="entry name" value="6-blade_b-propeller_TolB-like"/>
</dbReference>
<reference evidence="2 3" key="1">
    <citation type="submission" date="2015-08" db="EMBL/GenBank/DDBJ databases">
        <authorList>
            <person name="Babu N.S."/>
            <person name="Beckwith C.J."/>
            <person name="Beseler K.G."/>
            <person name="Brison A."/>
            <person name="Carone J.V."/>
            <person name="Caskin T.P."/>
            <person name="Diamond M."/>
            <person name="Durham M.E."/>
            <person name="Foxe J.M."/>
            <person name="Go M."/>
            <person name="Henderson B.A."/>
            <person name="Jones I.B."/>
            <person name="McGettigan J.A."/>
            <person name="Micheletti S.J."/>
            <person name="Nasrallah M.E."/>
            <person name="Ortiz D."/>
            <person name="Piller C.R."/>
            <person name="Privatt S.R."/>
            <person name="Schneider S.L."/>
            <person name="Sharp S."/>
            <person name="Smith T.C."/>
            <person name="Stanton J.D."/>
            <person name="Ullery H.E."/>
            <person name="Wilson R.J."/>
            <person name="Serrano M.G."/>
            <person name="Buck G."/>
            <person name="Lee V."/>
            <person name="Wang Y."/>
            <person name="Carvalho R."/>
            <person name="Voegtly L."/>
            <person name="Shi R."/>
            <person name="Duckworth R."/>
            <person name="Johnson A."/>
            <person name="Loviza R."/>
            <person name="Walstead R."/>
            <person name="Shah Z."/>
            <person name="Kiflezghi M."/>
            <person name="Wade K."/>
            <person name="Ball S.L."/>
            <person name="Bradley K.W."/>
            <person name="Asai D.J."/>
            <person name="Bowman C.A."/>
            <person name="Russell D.A."/>
            <person name="Pope W.H."/>
            <person name="Jacobs-Sera D."/>
            <person name="Hendrix R.W."/>
            <person name="Hatfull G.F."/>
        </authorList>
    </citation>
    <scope>NUCLEOTIDE SEQUENCE [LARGE SCALE GENOMIC DNA]</scope>
    <source>
        <strain evidence="2 3">DSM 27648</strain>
    </source>
</reference>
<accession>A0A0K1Q848</accession>
<dbReference type="OrthoDB" id="5512182at2"/>
<dbReference type="AlphaFoldDB" id="A0A0K1Q848"/>
<keyword evidence="1" id="KW-0732">Signal</keyword>
<dbReference type="STRING" id="1391654.AKJ09_08490"/>
<evidence type="ECO:0000256" key="1">
    <source>
        <dbReference type="SAM" id="SignalP"/>
    </source>
</evidence>
<keyword evidence="3" id="KW-1185">Reference proteome</keyword>
<proteinExistence type="predicted"/>
<organism evidence="2 3">
    <name type="scientific">Labilithrix luteola</name>
    <dbReference type="NCBI Taxonomy" id="1391654"/>
    <lineage>
        <taxon>Bacteria</taxon>
        <taxon>Pseudomonadati</taxon>
        <taxon>Myxococcota</taxon>
        <taxon>Polyangia</taxon>
        <taxon>Polyangiales</taxon>
        <taxon>Labilitrichaceae</taxon>
        <taxon>Labilithrix</taxon>
    </lineage>
</organism>
<dbReference type="PATRIC" id="fig|1391654.3.peg.8604"/>
<evidence type="ECO:0000313" key="2">
    <source>
        <dbReference type="EMBL" id="AKV01827.1"/>
    </source>
</evidence>
<dbReference type="KEGG" id="llu:AKJ09_08490"/>
<dbReference type="SUPFAM" id="SSF82171">
    <property type="entry name" value="DPP6 N-terminal domain-like"/>
    <property type="match status" value="1"/>
</dbReference>
<evidence type="ECO:0000313" key="3">
    <source>
        <dbReference type="Proteomes" id="UP000064967"/>
    </source>
</evidence>
<feature type="signal peptide" evidence="1">
    <location>
        <begin position="1"/>
        <end position="21"/>
    </location>
</feature>
<protein>
    <recommendedName>
        <fullName evidence="4">TolB protein</fullName>
    </recommendedName>
</protein>
<dbReference type="EMBL" id="CP012333">
    <property type="protein sequence ID" value="AKV01827.1"/>
    <property type="molecule type" value="Genomic_DNA"/>
</dbReference>
<dbReference type="Pfam" id="PF07676">
    <property type="entry name" value="PD40"/>
    <property type="match status" value="2"/>
</dbReference>
<evidence type="ECO:0008006" key="4">
    <source>
        <dbReference type="Google" id="ProtNLM"/>
    </source>
</evidence>
<dbReference type="Proteomes" id="UP000064967">
    <property type="component" value="Chromosome"/>
</dbReference>
<feature type="chain" id="PRO_5005466769" description="TolB protein" evidence="1">
    <location>
        <begin position="22"/>
        <end position="644"/>
    </location>
</feature>
<dbReference type="Gene3D" id="2.60.40.1080">
    <property type="match status" value="1"/>
</dbReference>
<dbReference type="PROSITE" id="PS51257">
    <property type="entry name" value="PROKAR_LIPOPROTEIN"/>
    <property type="match status" value="1"/>
</dbReference>
<dbReference type="InterPro" id="IPR011659">
    <property type="entry name" value="WD40"/>
</dbReference>
<dbReference type="Gene3D" id="2.120.10.30">
    <property type="entry name" value="TolB, C-terminal domain"/>
    <property type="match status" value="1"/>
</dbReference>
<gene>
    <name evidence="2" type="ORF">AKJ09_08490</name>
</gene>